<proteinExistence type="predicted"/>
<dbReference type="Proteomes" id="UP000036756">
    <property type="component" value="Unassembled WGS sequence"/>
</dbReference>
<dbReference type="EMBL" id="LFVU01000027">
    <property type="protein sequence ID" value="KMT21619.1"/>
    <property type="molecule type" value="Genomic_DNA"/>
</dbReference>
<gene>
    <name evidence="1" type="ORF">CLCY_2c03810</name>
</gene>
<organism evidence="1 2">
    <name type="scientific">Clostridium cylindrosporum DSM 605</name>
    <dbReference type="NCBI Taxonomy" id="1121307"/>
    <lineage>
        <taxon>Bacteria</taxon>
        <taxon>Bacillati</taxon>
        <taxon>Bacillota</taxon>
        <taxon>Clostridia</taxon>
        <taxon>Eubacteriales</taxon>
        <taxon>Clostridiaceae</taxon>
        <taxon>Clostridium</taxon>
    </lineage>
</organism>
<evidence type="ECO:0000313" key="2">
    <source>
        <dbReference type="Proteomes" id="UP000036756"/>
    </source>
</evidence>
<reference evidence="1 2" key="1">
    <citation type="submission" date="2015-06" db="EMBL/GenBank/DDBJ databases">
        <title>Draft genome sequence of the purine-degrading Clostridium cylindrosporum HC-1 (DSM 605).</title>
        <authorList>
            <person name="Poehlein A."/>
            <person name="Schiel-Bengelsdorf B."/>
            <person name="Bengelsdorf F."/>
            <person name="Daniel R."/>
            <person name="Duerre P."/>
        </authorList>
    </citation>
    <scope>NUCLEOTIDE SEQUENCE [LARGE SCALE GENOMIC DNA]</scope>
    <source>
        <strain evidence="1 2">DSM 605</strain>
    </source>
</reference>
<accession>A0A0J8DBD3</accession>
<dbReference type="AlphaFoldDB" id="A0A0J8DBD3"/>
<evidence type="ECO:0000313" key="1">
    <source>
        <dbReference type="EMBL" id="KMT21619.1"/>
    </source>
</evidence>
<dbReference type="STRING" id="1121307.CLCY_2c03810"/>
<protein>
    <submittedName>
        <fullName evidence="1">Uncharacterized protein</fullName>
    </submittedName>
</protein>
<dbReference type="RefSeq" id="WP_048571039.1">
    <property type="nucleotide sequence ID" value="NZ_LFVU01000027.1"/>
</dbReference>
<keyword evidence="2" id="KW-1185">Reference proteome</keyword>
<dbReference type="OrthoDB" id="1725471at2"/>
<comment type="caution">
    <text evidence="1">The sequence shown here is derived from an EMBL/GenBank/DDBJ whole genome shotgun (WGS) entry which is preliminary data.</text>
</comment>
<dbReference type="PATRIC" id="fig|1121307.3.peg.1239"/>
<sequence length="63" mass="7148">MSRTDELKRVGEHCKDYGYHGFISARDLAVGRSCETCGNWSDHCEIDVYDKVVSSLEDNKSFS</sequence>
<name>A0A0J8DBD3_CLOCY</name>